<evidence type="ECO:0000259" key="8">
    <source>
        <dbReference type="Pfam" id="PF12704"/>
    </source>
</evidence>
<gene>
    <name evidence="9" type="ORF">HUW51_08965</name>
</gene>
<protein>
    <submittedName>
        <fullName evidence="9">ABC transporter permease</fullName>
    </submittedName>
</protein>
<dbReference type="PANTHER" id="PTHR30572">
    <property type="entry name" value="MEMBRANE COMPONENT OF TRANSPORTER-RELATED"/>
    <property type="match status" value="1"/>
</dbReference>
<evidence type="ECO:0000256" key="5">
    <source>
        <dbReference type="ARBA" id="ARBA00023136"/>
    </source>
</evidence>
<dbReference type="RefSeq" id="WP_185273635.1">
    <property type="nucleotide sequence ID" value="NZ_CP055156.1"/>
</dbReference>
<dbReference type="GO" id="GO:0022857">
    <property type="term" value="F:transmembrane transporter activity"/>
    <property type="evidence" value="ECO:0007669"/>
    <property type="project" value="TreeGrafter"/>
</dbReference>
<dbReference type="Pfam" id="PF02687">
    <property type="entry name" value="FtsX"/>
    <property type="match status" value="2"/>
</dbReference>
<dbReference type="Pfam" id="PF12704">
    <property type="entry name" value="MacB_PCD"/>
    <property type="match status" value="2"/>
</dbReference>
<keyword evidence="5 6" id="KW-0472">Membrane</keyword>
<reference evidence="9 10" key="1">
    <citation type="journal article" date="2018" name="Int. J. Syst. Evol. Microbiol.">
        <title>Adhaeribacter swui sp. nov., isolated from wet mud.</title>
        <authorList>
            <person name="Kim D.U."/>
            <person name="Kim K.W."/>
            <person name="Kang M.S."/>
            <person name="Kim J.Y."/>
            <person name="Jang J.H."/>
            <person name="Kim M.K."/>
        </authorList>
    </citation>
    <scope>NUCLEOTIDE SEQUENCE [LARGE SCALE GENOMIC DNA]</scope>
    <source>
        <strain evidence="9 10">KCTC 52873</strain>
    </source>
</reference>
<feature type="domain" description="MacB-like periplasmic core" evidence="8">
    <location>
        <begin position="452"/>
        <end position="625"/>
    </location>
</feature>
<dbReference type="AlphaFoldDB" id="A0A7G7G6S2"/>
<evidence type="ECO:0000313" key="9">
    <source>
        <dbReference type="EMBL" id="QNF32856.1"/>
    </source>
</evidence>
<dbReference type="PANTHER" id="PTHR30572:SF18">
    <property type="entry name" value="ABC-TYPE MACROLIDE FAMILY EXPORT SYSTEM PERMEASE COMPONENT 2"/>
    <property type="match status" value="1"/>
</dbReference>
<evidence type="ECO:0000256" key="6">
    <source>
        <dbReference type="SAM" id="Phobius"/>
    </source>
</evidence>
<evidence type="ECO:0000256" key="3">
    <source>
        <dbReference type="ARBA" id="ARBA00022692"/>
    </source>
</evidence>
<dbReference type="InterPro" id="IPR050250">
    <property type="entry name" value="Macrolide_Exporter_MacB"/>
</dbReference>
<dbReference type="InterPro" id="IPR003838">
    <property type="entry name" value="ABC3_permease_C"/>
</dbReference>
<feature type="transmembrane region" description="Helical" evidence="6">
    <location>
        <begin position="666"/>
        <end position="686"/>
    </location>
</feature>
<dbReference type="KEGG" id="aswu:HUW51_08965"/>
<comment type="subcellular location">
    <subcellularLocation>
        <location evidence="1">Cell membrane</location>
        <topology evidence="1">Multi-pass membrane protein</topology>
    </subcellularLocation>
</comment>
<feature type="transmembrane region" description="Helical" evidence="6">
    <location>
        <begin position="414"/>
        <end position="437"/>
    </location>
</feature>
<sequence length="785" mass="87282">MLQNYLKIALRNLLRHKAFSFINIMGLALGMTCSILIMLWVQDELSYNRFHKNGPHLYRIMANLNWGEIQTGANSPQPLADALRKEIPEITHVVQMTEWDLGVLFEANGKINKETKGRFVGPELFQMFSFPLVEGDPKTALTAPDAVVISQSLARKYFGNQPALGQIIHIKDQSNVRVTGVMQDMPKNSSLQFDFVLPLEIFIKKNDWAKTWGNFSFNTFLQLRPDADFAKVDGQIRKYMPQNHPEQKADFFLQPLADMHLYAYKAGKPDGGRIAYVRLFTVVAVFILLIACINFMNLATARSAKRSKEVGIRKVIGAARSLLVGQFMGEALLTALLAVLLSVIGVILLLPVFNQVTGKTIAIDYSSPLFSLSLISIAVITGLVAGSYPALFLSSLEPVKVLKGSIKFGFKSLLLRKGLVVFQFTLSLVLIVGTLVIHRQISFIQNSNLGFDRENVISIGVEGNLDKNIKAFKNEILQTPGIKWVTATSNLPLDINNTSADLQWPGKSEKEASSVSGVFVDYDYFRTMNIPLKEGRSFSYDFASDSSTYIINEAAADIMGLQNPVGQTVSFWNGKGKIIGVTKNFHMQSLHEPIKPLIMLPLPKPRGEGILLVRTEPGKTKEALASLEKAMRTYNPGYPFEYKFLDEVFEQQYRSEITIGTLINCFAGLAIFISCLGLFGLALFTAEQRTKEIGVRKVLGASVFNIVALLSRDFLKLVLLANVLAWPLAWWAMNKWLQNFAFRADLGWWIFALAGVATLGIALITVSFQAVRSAVANPVNSLRSE</sequence>
<feature type="domain" description="MacB-like periplasmic core" evidence="8">
    <location>
        <begin position="20"/>
        <end position="238"/>
    </location>
</feature>
<evidence type="ECO:0000256" key="2">
    <source>
        <dbReference type="ARBA" id="ARBA00022475"/>
    </source>
</evidence>
<evidence type="ECO:0000313" key="10">
    <source>
        <dbReference type="Proteomes" id="UP000515237"/>
    </source>
</evidence>
<dbReference type="InterPro" id="IPR025857">
    <property type="entry name" value="MacB_PCD"/>
</dbReference>
<feature type="transmembrane region" description="Helical" evidence="6">
    <location>
        <begin position="322"/>
        <end position="350"/>
    </location>
</feature>
<accession>A0A7G7G6S2</accession>
<keyword evidence="2" id="KW-1003">Cell membrane</keyword>
<feature type="transmembrane region" description="Helical" evidence="6">
    <location>
        <begin position="370"/>
        <end position="393"/>
    </location>
</feature>
<feature type="transmembrane region" description="Helical" evidence="6">
    <location>
        <begin position="746"/>
        <end position="768"/>
    </location>
</feature>
<name>A0A7G7G6S2_9BACT</name>
<dbReference type="GO" id="GO:0005886">
    <property type="term" value="C:plasma membrane"/>
    <property type="evidence" value="ECO:0007669"/>
    <property type="project" value="UniProtKB-SubCell"/>
</dbReference>
<organism evidence="9 10">
    <name type="scientific">Adhaeribacter swui</name>
    <dbReference type="NCBI Taxonomy" id="2086471"/>
    <lineage>
        <taxon>Bacteria</taxon>
        <taxon>Pseudomonadati</taxon>
        <taxon>Bacteroidota</taxon>
        <taxon>Cytophagia</taxon>
        <taxon>Cytophagales</taxon>
        <taxon>Hymenobacteraceae</taxon>
        <taxon>Adhaeribacter</taxon>
    </lineage>
</organism>
<proteinExistence type="predicted"/>
<feature type="transmembrane region" description="Helical" evidence="6">
    <location>
        <begin position="21"/>
        <end position="41"/>
    </location>
</feature>
<feature type="transmembrane region" description="Helical" evidence="6">
    <location>
        <begin position="698"/>
        <end position="726"/>
    </location>
</feature>
<evidence type="ECO:0000259" key="7">
    <source>
        <dbReference type="Pfam" id="PF02687"/>
    </source>
</evidence>
<keyword evidence="4 6" id="KW-1133">Transmembrane helix</keyword>
<feature type="domain" description="ABC3 transporter permease C-terminal" evidence="7">
    <location>
        <begin position="282"/>
        <end position="397"/>
    </location>
</feature>
<dbReference type="Proteomes" id="UP000515237">
    <property type="component" value="Chromosome"/>
</dbReference>
<feature type="transmembrane region" description="Helical" evidence="6">
    <location>
        <begin position="275"/>
        <end position="301"/>
    </location>
</feature>
<evidence type="ECO:0000256" key="4">
    <source>
        <dbReference type="ARBA" id="ARBA00022989"/>
    </source>
</evidence>
<keyword evidence="10" id="KW-1185">Reference proteome</keyword>
<dbReference type="EMBL" id="CP055156">
    <property type="protein sequence ID" value="QNF32856.1"/>
    <property type="molecule type" value="Genomic_DNA"/>
</dbReference>
<feature type="domain" description="ABC3 transporter permease C-terminal" evidence="7">
    <location>
        <begin position="665"/>
        <end position="772"/>
    </location>
</feature>
<evidence type="ECO:0000256" key="1">
    <source>
        <dbReference type="ARBA" id="ARBA00004651"/>
    </source>
</evidence>
<keyword evidence="3 6" id="KW-0812">Transmembrane</keyword>